<keyword evidence="3" id="KW-0378">Hydrolase</keyword>
<reference evidence="4 5" key="1">
    <citation type="submission" date="2016-04" db="EMBL/GenBank/DDBJ databases">
        <title>Draft genome sequence of freshwater magnetotactic bacteria Magnetospirillum marisnigri SP-1 and Magnetospirillum moscoviense BB-1.</title>
        <authorList>
            <person name="Koziaeva V."/>
            <person name="Dziuba M.V."/>
            <person name="Ivanov T.M."/>
            <person name="Kuznetsov B."/>
            <person name="Grouzdev D.S."/>
        </authorList>
    </citation>
    <scope>NUCLEOTIDE SEQUENCE [LARGE SCALE GENOMIC DNA]</scope>
    <source>
        <strain evidence="4 5">BB-1</strain>
    </source>
</reference>
<comment type="caution">
    <text evidence="4">The sequence shown here is derived from an EMBL/GenBank/DDBJ whole genome shotgun (WGS) entry which is preliminary data.</text>
</comment>
<dbReference type="EMBL" id="LWQU01000166">
    <property type="protein sequence ID" value="OAN47511.1"/>
    <property type="molecule type" value="Genomic_DNA"/>
</dbReference>
<evidence type="ECO:0000256" key="3">
    <source>
        <dbReference type="RuleBase" id="RU363015"/>
    </source>
</evidence>
<dbReference type="OrthoDB" id="9801098at2"/>
<dbReference type="Gene3D" id="3.40.50.450">
    <property type="match status" value="1"/>
</dbReference>
<accession>A0A178MFH2</accession>
<evidence type="ECO:0000313" key="4">
    <source>
        <dbReference type="EMBL" id="OAN47511.1"/>
    </source>
</evidence>
<dbReference type="RefSeq" id="WP_068503426.1">
    <property type="nucleotide sequence ID" value="NZ_LWQU01000166.1"/>
</dbReference>
<dbReference type="AlphaFoldDB" id="A0A178MFH2"/>
<protein>
    <recommendedName>
        <fullName evidence="3">Cytokinin riboside 5'-monophosphate phosphoribohydrolase</fullName>
        <ecNumber evidence="3">3.2.2.n1</ecNumber>
    </recommendedName>
</protein>
<evidence type="ECO:0000256" key="1">
    <source>
        <dbReference type="ARBA" id="ARBA00000274"/>
    </source>
</evidence>
<dbReference type="EC" id="3.2.2.n1" evidence="3"/>
<dbReference type="SUPFAM" id="SSF102405">
    <property type="entry name" value="MCP/YpsA-like"/>
    <property type="match status" value="1"/>
</dbReference>
<dbReference type="PANTHER" id="PTHR31223:SF70">
    <property type="entry name" value="LOG FAMILY PROTEIN YJL055W"/>
    <property type="match status" value="1"/>
</dbReference>
<dbReference type="InterPro" id="IPR031100">
    <property type="entry name" value="LOG_fam"/>
</dbReference>
<dbReference type="GO" id="GO:0008714">
    <property type="term" value="F:AMP nucleosidase activity"/>
    <property type="evidence" value="ECO:0007669"/>
    <property type="project" value="UniProtKB-EC"/>
</dbReference>
<dbReference type="PANTHER" id="PTHR31223">
    <property type="entry name" value="LOG FAMILY PROTEIN YJL055W"/>
    <property type="match status" value="1"/>
</dbReference>
<comment type="similarity">
    <text evidence="2 3">Belongs to the LOG family.</text>
</comment>
<dbReference type="GO" id="GO:0009691">
    <property type="term" value="P:cytokinin biosynthetic process"/>
    <property type="evidence" value="ECO:0007669"/>
    <property type="project" value="UniProtKB-UniRule"/>
</dbReference>
<dbReference type="Pfam" id="PF03641">
    <property type="entry name" value="Lysine_decarbox"/>
    <property type="match status" value="1"/>
</dbReference>
<evidence type="ECO:0000313" key="5">
    <source>
        <dbReference type="Proteomes" id="UP000078543"/>
    </source>
</evidence>
<evidence type="ECO:0000256" key="2">
    <source>
        <dbReference type="ARBA" id="ARBA00006763"/>
    </source>
</evidence>
<proteinExistence type="inferred from homology"/>
<dbReference type="InterPro" id="IPR005269">
    <property type="entry name" value="LOG"/>
</dbReference>
<keyword evidence="5" id="KW-1185">Reference proteome</keyword>
<organism evidence="4 5">
    <name type="scientific">Magnetospirillum moscoviense</name>
    <dbReference type="NCBI Taxonomy" id="1437059"/>
    <lineage>
        <taxon>Bacteria</taxon>
        <taxon>Pseudomonadati</taxon>
        <taxon>Pseudomonadota</taxon>
        <taxon>Alphaproteobacteria</taxon>
        <taxon>Rhodospirillales</taxon>
        <taxon>Rhodospirillaceae</taxon>
        <taxon>Magnetospirillum</taxon>
    </lineage>
</organism>
<comment type="catalytic activity">
    <reaction evidence="1">
        <text>AMP + H2O = D-ribose 5-phosphate + adenine</text>
        <dbReference type="Rhea" id="RHEA:20129"/>
        <dbReference type="ChEBI" id="CHEBI:15377"/>
        <dbReference type="ChEBI" id="CHEBI:16708"/>
        <dbReference type="ChEBI" id="CHEBI:78346"/>
        <dbReference type="ChEBI" id="CHEBI:456215"/>
        <dbReference type="EC" id="3.2.2.4"/>
    </reaction>
</comment>
<dbReference type="GO" id="GO:0005829">
    <property type="term" value="C:cytosol"/>
    <property type="evidence" value="ECO:0007669"/>
    <property type="project" value="TreeGrafter"/>
</dbReference>
<sequence>MQRVCVFCGSSMGNRPVYAEAAAALGRLVAERGLGLVYGGGNVGLMGITANAALAAGGEVIGIIPEALMRMEVGHIDLTQLHVVGSMHERKALMADMADAFIALPGGIGTMEELFEVWTWGQLGLHPKPLGFLDVDGYFDHLHTFLDHMVAEGFLRARHRAMVAVESDASTLLDRFAAYQAPDMVRVIARDTA</sequence>
<name>A0A178MFH2_9PROT</name>
<dbReference type="Proteomes" id="UP000078543">
    <property type="component" value="Unassembled WGS sequence"/>
</dbReference>
<gene>
    <name evidence="4" type="ORF">A6A05_15625</name>
</gene>
<keyword evidence="3" id="KW-0203">Cytokinin biosynthesis</keyword>
<dbReference type="NCBIfam" id="TIGR00730">
    <property type="entry name" value="Rossman fold protein, TIGR00730 family"/>
    <property type="match status" value="1"/>
</dbReference>
<dbReference type="STRING" id="1437059.A6A05_15625"/>